<accession>A0AAW1M4S5</accession>
<organism evidence="1 2">
    <name type="scientific">Saponaria officinalis</name>
    <name type="common">Common soapwort</name>
    <name type="synonym">Lychnis saponaria</name>
    <dbReference type="NCBI Taxonomy" id="3572"/>
    <lineage>
        <taxon>Eukaryota</taxon>
        <taxon>Viridiplantae</taxon>
        <taxon>Streptophyta</taxon>
        <taxon>Embryophyta</taxon>
        <taxon>Tracheophyta</taxon>
        <taxon>Spermatophyta</taxon>
        <taxon>Magnoliopsida</taxon>
        <taxon>eudicotyledons</taxon>
        <taxon>Gunneridae</taxon>
        <taxon>Pentapetalae</taxon>
        <taxon>Caryophyllales</taxon>
        <taxon>Caryophyllaceae</taxon>
        <taxon>Caryophylleae</taxon>
        <taxon>Saponaria</taxon>
    </lineage>
</organism>
<keyword evidence="2" id="KW-1185">Reference proteome</keyword>
<gene>
    <name evidence="1" type="ORF">RND81_03G022900</name>
</gene>
<evidence type="ECO:0000313" key="2">
    <source>
        <dbReference type="Proteomes" id="UP001443914"/>
    </source>
</evidence>
<sequence>MKYAHYMYTQKKHCQIPKTLPLRFHTQTSSSCSAIIISVCRNCSAITILRSGKTGSNLVSILQSIVSLNSRVTLIRILLFNLFFALAELFECTRKRTEGRVYKESYEDTAKKIEDMKNYISPEESWFI</sequence>
<evidence type="ECO:0000313" key="1">
    <source>
        <dbReference type="EMBL" id="KAK9740257.1"/>
    </source>
</evidence>
<proteinExistence type="predicted"/>
<comment type="caution">
    <text evidence="1">The sequence shown here is derived from an EMBL/GenBank/DDBJ whole genome shotgun (WGS) entry which is preliminary data.</text>
</comment>
<protein>
    <submittedName>
        <fullName evidence="1">Uncharacterized protein</fullName>
    </submittedName>
</protein>
<dbReference type="EMBL" id="JBDFQZ010000003">
    <property type="protein sequence ID" value="KAK9740257.1"/>
    <property type="molecule type" value="Genomic_DNA"/>
</dbReference>
<dbReference type="Proteomes" id="UP001443914">
    <property type="component" value="Unassembled WGS sequence"/>
</dbReference>
<dbReference type="AlphaFoldDB" id="A0AAW1M4S5"/>
<reference evidence="1" key="1">
    <citation type="submission" date="2024-03" db="EMBL/GenBank/DDBJ databases">
        <title>WGS assembly of Saponaria officinalis var. Norfolk2.</title>
        <authorList>
            <person name="Jenkins J."/>
            <person name="Shu S."/>
            <person name="Grimwood J."/>
            <person name="Barry K."/>
            <person name="Goodstein D."/>
            <person name="Schmutz J."/>
            <person name="Leebens-Mack J."/>
            <person name="Osbourn A."/>
        </authorList>
    </citation>
    <scope>NUCLEOTIDE SEQUENCE [LARGE SCALE GENOMIC DNA]</scope>
    <source>
        <strain evidence="1">JIC</strain>
    </source>
</reference>
<name>A0AAW1M4S5_SAPOF</name>